<evidence type="ECO:0000313" key="1">
    <source>
        <dbReference type="EMBL" id="SKM04123.1"/>
    </source>
</evidence>
<proteinExistence type="predicted"/>
<organism evidence="1 2">
    <name type="scientific">Mycobacteroides abscessus subsp. massiliense</name>
    <dbReference type="NCBI Taxonomy" id="1962118"/>
    <lineage>
        <taxon>Bacteria</taxon>
        <taxon>Bacillati</taxon>
        <taxon>Actinomycetota</taxon>
        <taxon>Actinomycetes</taxon>
        <taxon>Mycobacteriales</taxon>
        <taxon>Mycobacteriaceae</taxon>
        <taxon>Mycobacteroides</taxon>
        <taxon>Mycobacteroides abscessus</taxon>
    </lineage>
</organism>
<accession>A0A1U0V335</accession>
<dbReference type="Proteomes" id="UP000190074">
    <property type="component" value="Unassembled WGS sequence"/>
</dbReference>
<protein>
    <submittedName>
        <fullName evidence="1">Uncharacterized protein</fullName>
    </submittedName>
</protein>
<reference evidence="1 2" key="1">
    <citation type="submission" date="2016-11" db="EMBL/GenBank/DDBJ databases">
        <authorList>
            <consortium name="Pathogen Informatics"/>
        </authorList>
    </citation>
    <scope>NUCLEOTIDE SEQUENCE [LARGE SCALE GENOMIC DNA]</scope>
    <source>
        <strain evidence="1 2">911</strain>
    </source>
</reference>
<dbReference type="Pfam" id="PF19800">
    <property type="entry name" value="DUF6283"/>
    <property type="match status" value="1"/>
</dbReference>
<name>A0A1U0V335_9MYCO</name>
<dbReference type="EMBL" id="FVGW01000004">
    <property type="protein sequence ID" value="SKM04123.1"/>
    <property type="molecule type" value="Genomic_DNA"/>
</dbReference>
<dbReference type="AlphaFoldDB" id="A0A1U0V335"/>
<evidence type="ECO:0000313" key="2">
    <source>
        <dbReference type="Proteomes" id="UP000190074"/>
    </source>
</evidence>
<dbReference type="RefSeq" id="WP_220096203.1">
    <property type="nucleotide sequence ID" value="NZ_FVGW01000004.1"/>
</dbReference>
<dbReference type="InterPro" id="IPR046250">
    <property type="entry name" value="DUF6283"/>
</dbReference>
<gene>
    <name evidence="1" type="ORF">SAMEA2259716_02402</name>
</gene>
<sequence length="120" mass="13098">MSELVPRRLYPCNECPWRRDTPPGMFPTERYEALRKTSGTAGDEAPLGAPMFACHKTTEGREQACAGWLATAGVDHIGVRYAVVTGRIPGSALQPGDDWPDLFDSYAEMAATQALKEPTL</sequence>